<feature type="compositionally biased region" description="Acidic residues" evidence="1">
    <location>
        <begin position="366"/>
        <end position="387"/>
    </location>
</feature>
<organism evidence="2 3">
    <name type="scientific">Durusdinium trenchii</name>
    <dbReference type="NCBI Taxonomy" id="1381693"/>
    <lineage>
        <taxon>Eukaryota</taxon>
        <taxon>Sar</taxon>
        <taxon>Alveolata</taxon>
        <taxon>Dinophyceae</taxon>
        <taxon>Suessiales</taxon>
        <taxon>Symbiodiniaceae</taxon>
        <taxon>Durusdinium</taxon>
    </lineage>
</organism>
<feature type="region of interest" description="Disordered" evidence="1">
    <location>
        <begin position="853"/>
        <end position="873"/>
    </location>
</feature>
<dbReference type="Proteomes" id="UP001642464">
    <property type="component" value="Unassembled WGS sequence"/>
</dbReference>
<accession>A0ABP0LHM4</accession>
<evidence type="ECO:0000313" key="3">
    <source>
        <dbReference type="Proteomes" id="UP001642464"/>
    </source>
</evidence>
<feature type="compositionally biased region" description="Basic residues" evidence="1">
    <location>
        <begin position="346"/>
        <end position="361"/>
    </location>
</feature>
<protein>
    <submittedName>
        <fullName evidence="2">Uncharacterized protein</fullName>
    </submittedName>
</protein>
<feature type="compositionally biased region" description="Acidic residues" evidence="1">
    <location>
        <begin position="407"/>
        <end position="423"/>
    </location>
</feature>
<gene>
    <name evidence="2" type="ORF">SCF082_LOCUS22711</name>
</gene>
<keyword evidence="3" id="KW-1185">Reference proteome</keyword>
<evidence type="ECO:0000256" key="1">
    <source>
        <dbReference type="SAM" id="MobiDB-lite"/>
    </source>
</evidence>
<feature type="region of interest" description="Disordered" evidence="1">
    <location>
        <begin position="312"/>
        <end position="528"/>
    </location>
</feature>
<name>A0ABP0LHM4_9DINO</name>
<sequence>MCPKLSNTPDQEWKSGSPLFEGFRKYDPELDQKTEVKLDEFPLRFCHVTQDTSKKGTDQFTFSLPHSVRVLYMNDPLRAEEWKKLISDFDDKFHIGKVEQSIVPVPTEPERAVEPWRNEPKDLNELLENYIIENKFPSSIAGGMLYLTRSETRSGEKIDLIDDQKSKLFFDPCLRISWGSVAHMDISLGENESVISHGKSKWLNHDKMAKFLREGLLPSGFACSNLYCILICAACCHQDIDQLLNNSPENLVTPPTREIPGRSMSRNSASSALTPTAPQSLPLHSSSTRGNPPLDAEAKRSLAIDLEKARGKLKEDKNAAKSAVKAMRAGLSKPGKSDGLKDKAKGGRGRGRGKGRGRGRKAAKETEEDEMDLQEEEEEEEEQEDEEMNKLQEMLEGIEMQTGGQDVDSEQEEEEEEEDEVLEDEPKNGKGASGPKKATRKKKELTLKEVEKQKKMQENKKKRQDKFKESVRKINAKAAATSKELKKKYNETQQKSNKRARPATAKGDEDANQASASSSAAGLKDAMHKHIKEESDKLKKQGMSAKEALAAARKSWLSNPIRVDAFNKMSKSERGDDETEDGFQVKPKEKKVLIKSRTLFRAWRVGYVEAENEISPRKPLYFWIIGDRRRQMKRSSSCPHLRHIAKSRHGPVLSWTYLSWIRRRQVLRERDVLEQQTTCWACEGWERLELRWAVLDGEPEPKASLPQRGSKEPFLSRSMELHMAFDDGHGPPLLSPTAVWAFTSIDGFVSALRLKRAEHAEGATKGAHFAAARMVPRECKVLGIFQVDSALRVAPGATEVLEAPVEIELRACEELPILEPLEKDIASKEVVKKGGNYEHRLILRMQEANVLSRPATRGPLPSSRSVLLDGPGGPVQMPRITEREFRMKTKVPRGVPFYADWQSDDEKLEECFLLDWSRAKVARIVGKCSEIDQKHTEELVLSNYRSLVALYRELGDGFGVTQLEASALLMQAGLVDENTRVADIDRCFIAAKVLPSQLRKAGAALLGEKVLSRHQFLEFLLRVADQRFLQRGRSAGMADAMSQMMAALAPVAEAKMAELDRFHEAFHSDEVDDVIKKHHSTLQELYRRYSGRTTVPGAARFMSLGEFQDFLEASKSYNSDFVPRRCGVAFRLGMMTQPEEVFRSRFQEMNFLEFQHAVGMVTLLRSGSATSTTQHDASTLPQPARVAELVESFILQKLAPLTNHRRASGAEWTTQRT</sequence>
<comment type="caution">
    <text evidence="2">The sequence shown here is derived from an EMBL/GenBank/DDBJ whole genome shotgun (WGS) entry which is preliminary data.</text>
</comment>
<dbReference type="EMBL" id="CAXAMM010016336">
    <property type="protein sequence ID" value="CAK9038668.1"/>
    <property type="molecule type" value="Genomic_DNA"/>
</dbReference>
<feature type="compositionally biased region" description="Basic and acidic residues" evidence="1">
    <location>
        <begin position="335"/>
        <end position="345"/>
    </location>
</feature>
<feature type="region of interest" description="Disordered" evidence="1">
    <location>
        <begin position="246"/>
        <end position="295"/>
    </location>
</feature>
<reference evidence="2 3" key="1">
    <citation type="submission" date="2024-02" db="EMBL/GenBank/DDBJ databases">
        <authorList>
            <person name="Chen Y."/>
            <person name="Shah S."/>
            <person name="Dougan E. K."/>
            <person name="Thang M."/>
            <person name="Chan C."/>
        </authorList>
    </citation>
    <scope>NUCLEOTIDE SEQUENCE [LARGE SCALE GENOMIC DNA]</scope>
</reference>
<evidence type="ECO:0000313" key="2">
    <source>
        <dbReference type="EMBL" id="CAK9038668.1"/>
    </source>
</evidence>
<proteinExistence type="predicted"/>
<feature type="compositionally biased region" description="Polar residues" evidence="1">
    <location>
        <begin position="264"/>
        <end position="290"/>
    </location>
</feature>
<feature type="compositionally biased region" description="Basic and acidic residues" evidence="1">
    <location>
        <begin position="444"/>
        <end position="459"/>
    </location>
</feature>